<dbReference type="AlphaFoldDB" id="A0AAE1WT13"/>
<reference evidence="1" key="2">
    <citation type="journal article" date="2024" name="Plant">
        <title>Genomic evolution and insights into agronomic trait innovations of Sesamum species.</title>
        <authorList>
            <person name="Miao H."/>
            <person name="Wang L."/>
            <person name="Qu L."/>
            <person name="Liu H."/>
            <person name="Sun Y."/>
            <person name="Le M."/>
            <person name="Wang Q."/>
            <person name="Wei S."/>
            <person name="Zheng Y."/>
            <person name="Lin W."/>
            <person name="Duan Y."/>
            <person name="Cao H."/>
            <person name="Xiong S."/>
            <person name="Wang X."/>
            <person name="Wei L."/>
            <person name="Li C."/>
            <person name="Ma Q."/>
            <person name="Ju M."/>
            <person name="Zhao R."/>
            <person name="Li G."/>
            <person name="Mu C."/>
            <person name="Tian Q."/>
            <person name="Mei H."/>
            <person name="Zhang T."/>
            <person name="Gao T."/>
            <person name="Zhang H."/>
        </authorList>
    </citation>
    <scope>NUCLEOTIDE SEQUENCE</scope>
    <source>
        <strain evidence="1">K16</strain>
    </source>
</reference>
<keyword evidence="2" id="KW-1185">Reference proteome</keyword>
<organism evidence="1 2">
    <name type="scientific">Sesamum angolense</name>
    <dbReference type="NCBI Taxonomy" id="2727404"/>
    <lineage>
        <taxon>Eukaryota</taxon>
        <taxon>Viridiplantae</taxon>
        <taxon>Streptophyta</taxon>
        <taxon>Embryophyta</taxon>
        <taxon>Tracheophyta</taxon>
        <taxon>Spermatophyta</taxon>
        <taxon>Magnoliopsida</taxon>
        <taxon>eudicotyledons</taxon>
        <taxon>Gunneridae</taxon>
        <taxon>Pentapetalae</taxon>
        <taxon>asterids</taxon>
        <taxon>lamiids</taxon>
        <taxon>Lamiales</taxon>
        <taxon>Pedaliaceae</taxon>
        <taxon>Sesamum</taxon>
    </lineage>
</organism>
<protein>
    <submittedName>
        <fullName evidence="1">Uncharacterized protein</fullName>
    </submittedName>
</protein>
<sequence>MSSRVGAGTRVMQGIKEQASSKFDSTIKAFKDYSCTGSSRKARKLSAAGGALDSAELAAAAKTDEIKRAEDSLRIVMYLSCWAPI</sequence>
<dbReference type="InterPro" id="IPR022251">
    <property type="entry name" value="DUF3774_wound-induced"/>
</dbReference>
<reference evidence="1" key="1">
    <citation type="submission" date="2020-06" db="EMBL/GenBank/DDBJ databases">
        <authorList>
            <person name="Li T."/>
            <person name="Hu X."/>
            <person name="Zhang T."/>
            <person name="Song X."/>
            <person name="Zhang H."/>
            <person name="Dai N."/>
            <person name="Sheng W."/>
            <person name="Hou X."/>
            <person name="Wei L."/>
        </authorList>
    </citation>
    <scope>NUCLEOTIDE SEQUENCE</scope>
    <source>
        <strain evidence="1">K16</strain>
        <tissue evidence="1">Leaf</tissue>
    </source>
</reference>
<dbReference type="EMBL" id="JACGWL010000007">
    <property type="protein sequence ID" value="KAK4399040.1"/>
    <property type="molecule type" value="Genomic_DNA"/>
</dbReference>
<gene>
    <name evidence="1" type="ORF">Sango_1379500</name>
</gene>
<dbReference type="Proteomes" id="UP001289374">
    <property type="component" value="Unassembled WGS sequence"/>
</dbReference>
<name>A0AAE1WT13_9LAMI</name>
<evidence type="ECO:0000313" key="1">
    <source>
        <dbReference type="EMBL" id="KAK4399040.1"/>
    </source>
</evidence>
<proteinExistence type="predicted"/>
<dbReference type="Pfam" id="PF12609">
    <property type="entry name" value="DUF3774"/>
    <property type="match status" value="1"/>
</dbReference>
<accession>A0AAE1WT13</accession>
<comment type="caution">
    <text evidence="1">The sequence shown here is derived from an EMBL/GenBank/DDBJ whole genome shotgun (WGS) entry which is preliminary data.</text>
</comment>
<evidence type="ECO:0000313" key="2">
    <source>
        <dbReference type="Proteomes" id="UP001289374"/>
    </source>
</evidence>